<dbReference type="InterPro" id="IPR013899">
    <property type="entry name" value="DUF1771"/>
</dbReference>
<dbReference type="Pfam" id="PF08590">
    <property type="entry name" value="DUF1771"/>
    <property type="match status" value="1"/>
</dbReference>
<dbReference type="STRING" id="5217.A0A4V1M368"/>
<dbReference type="InterPro" id="IPR000571">
    <property type="entry name" value="Znf_CCCH"/>
</dbReference>
<gene>
    <name evidence="8" type="ORF">M231_06914</name>
</gene>
<evidence type="ECO:0000256" key="3">
    <source>
        <dbReference type="ARBA" id="ARBA00022833"/>
    </source>
</evidence>
<feature type="compositionally biased region" description="Pro residues" evidence="5">
    <location>
        <begin position="28"/>
        <end position="38"/>
    </location>
</feature>
<evidence type="ECO:0000313" key="8">
    <source>
        <dbReference type="EMBL" id="RXK35820.1"/>
    </source>
</evidence>
<dbReference type="InParanoid" id="A0A4V1M368"/>
<evidence type="ECO:0000256" key="5">
    <source>
        <dbReference type="SAM" id="MobiDB-lite"/>
    </source>
</evidence>
<feature type="region of interest" description="Disordered" evidence="5">
    <location>
        <begin position="493"/>
        <end position="517"/>
    </location>
</feature>
<dbReference type="PANTHER" id="PTHR46651">
    <property type="entry name" value="POLYADENYLATE-BINDING PROTEIN-INTERACTING PROTEIN 7"/>
    <property type="match status" value="1"/>
</dbReference>
<proteinExistence type="predicted"/>
<keyword evidence="1 4" id="KW-0479">Metal-binding</keyword>
<protein>
    <submittedName>
        <fullName evidence="8">Uncharacterized protein</fullName>
    </submittedName>
</protein>
<organism evidence="8 9">
    <name type="scientific">Tremella mesenterica</name>
    <name type="common">Jelly fungus</name>
    <dbReference type="NCBI Taxonomy" id="5217"/>
    <lineage>
        <taxon>Eukaryota</taxon>
        <taxon>Fungi</taxon>
        <taxon>Dikarya</taxon>
        <taxon>Basidiomycota</taxon>
        <taxon>Agaricomycotina</taxon>
        <taxon>Tremellomycetes</taxon>
        <taxon>Tremellales</taxon>
        <taxon>Tremellaceae</taxon>
        <taxon>Tremella</taxon>
    </lineage>
</organism>
<feature type="domain" description="Smr" evidence="7">
    <location>
        <begin position="861"/>
        <end position="942"/>
    </location>
</feature>
<dbReference type="Gene3D" id="3.30.1370.110">
    <property type="match status" value="1"/>
</dbReference>
<evidence type="ECO:0000259" key="6">
    <source>
        <dbReference type="PROSITE" id="PS50103"/>
    </source>
</evidence>
<feature type="domain" description="C3H1-type" evidence="6">
    <location>
        <begin position="576"/>
        <end position="603"/>
    </location>
</feature>
<dbReference type="InterPro" id="IPR053242">
    <property type="entry name" value="PAM2-like_domain"/>
</dbReference>
<dbReference type="PROSITE" id="PS50828">
    <property type="entry name" value="SMR"/>
    <property type="match status" value="1"/>
</dbReference>
<sequence length="944" mass="101433">MTTKVTASDGETISSELASTSNMLGLGVPPPSPSPSPSPASSTSGLKPTTSVFTTYPHLSYYLHNLLLSLENSPPRKGAQHPLSVSSSGESDDETTHHPTQESSQGVENPNRSSMTLQTPRPNVTRAVGNKEKEELVRRVVELLDNDQEEILKELLRPYLGTLGKDEVLLEQVCLDCMHRRRDDVENVPYAPHLTPTRPRASPAITVAPLRPFTPPRLPSFRTRTPMGRPLSPSVSANQTPTFTHTSALAKSDIPLEGSPLSASKMLNAKAITFNPSPRSISVPLHSASFSPSDPWKDIPPEPPRSASPFTSGASAMARTGSNLAIATPLFSDQSSPFHSPIGTPSRPTIKMPETSLSPPQDRPSSRGIILDDDDDEFSPFGTGLPKLHHHQQSALNLDAKPFEPGSSSSGHTSLSAQSFGTFHSDPAAQLAGADLARAEEDALETSTGMTPLDVLASVFTSVPRSELEDALHRAGYDFEGAMAILVAQYTQPRSGSSTPQRVSSPRPLIGIGGRGAVSTNFPAPRDGYFVQGGRTHNGNLSPGYGPRSPGGPPVRMCRYYLTGECRRSDCRFSHDLERALCRFWLRGHCAKGPNCEFLHHLPNGFDPSALTQAMASVELSSDGSARATTPTTSGYAPPDEFPDLLAARINRSNGNRLDPSRTRFANAVKRPAPGPVTLPSIQIAGSRFSPVSQSGSRVLEAERTSVPAVPRASARIALRPPTLLPTLQTGSKVNEQYMSTRALAIRLGHARNACLARAADAFRRGDGAAAKRFSREGKTLNERMLSEATEAAQLLVRERKLEAQKAARERDPSWSDDPLDRSVRGRECGGGLGVVLGVAGTRAVSGGNMLSAEERTEAVIDLHTLHGNEAQEILAQFLDQLELENFRGLVYVVVGEGKHVGTQDAARGASKIRLGASVRQYLSDWSYPWNETAGVICVDPCRN</sequence>
<dbReference type="SUPFAM" id="SSF160443">
    <property type="entry name" value="SMR domain-like"/>
    <property type="match status" value="1"/>
</dbReference>
<accession>A0A4V1M368</accession>
<feature type="compositionally biased region" description="Polar residues" evidence="5">
    <location>
        <begin position="493"/>
        <end position="504"/>
    </location>
</feature>
<comment type="caution">
    <text evidence="8">The sequence shown here is derived from an EMBL/GenBank/DDBJ whole genome shotgun (WGS) entry which is preliminary data.</text>
</comment>
<dbReference type="PANTHER" id="PTHR46651:SF1">
    <property type="entry name" value="SMALL MUTS RELATED FAMILY PROTEIN"/>
    <property type="match status" value="1"/>
</dbReference>
<dbReference type="Pfam" id="PF14608">
    <property type="entry name" value="zf-CCCH_2"/>
    <property type="match status" value="1"/>
</dbReference>
<dbReference type="CDD" id="cd14279">
    <property type="entry name" value="CUE"/>
    <property type="match status" value="1"/>
</dbReference>
<dbReference type="AlphaFoldDB" id="A0A4V1M368"/>
<evidence type="ECO:0000256" key="1">
    <source>
        <dbReference type="ARBA" id="ARBA00022723"/>
    </source>
</evidence>
<feature type="region of interest" description="Disordered" evidence="5">
    <location>
        <begin position="208"/>
        <end position="240"/>
    </location>
</feature>
<feature type="compositionally biased region" description="Polar residues" evidence="5">
    <location>
        <begin position="622"/>
        <end position="635"/>
    </location>
</feature>
<evidence type="ECO:0000256" key="4">
    <source>
        <dbReference type="PROSITE-ProRule" id="PRU00723"/>
    </source>
</evidence>
<keyword evidence="2 4" id="KW-0863">Zinc-finger</keyword>
<dbReference type="GO" id="GO:0008270">
    <property type="term" value="F:zinc ion binding"/>
    <property type="evidence" value="ECO:0007669"/>
    <property type="project" value="UniProtKB-KW"/>
</dbReference>
<keyword evidence="9" id="KW-1185">Reference proteome</keyword>
<evidence type="ECO:0000313" key="9">
    <source>
        <dbReference type="Proteomes" id="UP000289152"/>
    </source>
</evidence>
<reference evidence="8 9" key="1">
    <citation type="submission" date="2016-06" db="EMBL/GenBank/DDBJ databases">
        <title>Evolution of pathogenesis and genome organization in the Tremellales.</title>
        <authorList>
            <person name="Cuomo C."/>
            <person name="Litvintseva A."/>
            <person name="Heitman J."/>
            <person name="Chen Y."/>
            <person name="Sun S."/>
            <person name="Springer D."/>
            <person name="Dromer F."/>
            <person name="Young S."/>
            <person name="Zeng Q."/>
            <person name="Chapman S."/>
            <person name="Gujja S."/>
            <person name="Saif S."/>
            <person name="Birren B."/>
        </authorList>
    </citation>
    <scope>NUCLEOTIDE SEQUENCE [LARGE SCALE GENOMIC DNA]</scope>
    <source>
        <strain evidence="8 9">ATCC 28783</strain>
    </source>
</reference>
<dbReference type="OrthoDB" id="3247158at2759"/>
<feature type="zinc finger region" description="C3H1-type" evidence="4">
    <location>
        <begin position="552"/>
        <end position="575"/>
    </location>
</feature>
<dbReference type="InterPro" id="IPR002625">
    <property type="entry name" value="Smr_dom"/>
</dbReference>
<keyword evidence="3 4" id="KW-0862">Zinc</keyword>
<feature type="region of interest" description="Disordered" evidence="5">
    <location>
        <begin position="622"/>
        <end position="641"/>
    </location>
</feature>
<dbReference type="SUPFAM" id="SSF90229">
    <property type="entry name" value="CCCH zinc finger"/>
    <property type="match status" value="1"/>
</dbReference>
<feature type="domain" description="C3H1-type" evidence="6">
    <location>
        <begin position="552"/>
        <end position="575"/>
    </location>
</feature>
<evidence type="ECO:0000256" key="2">
    <source>
        <dbReference type="ARBA" id="ARBA00022771"/>
    </source>
</evidence>
<name>A0A4V1M368_TREME</name>
<feature type="region of interest" description="Disordered" evidence="5">
    <location>
        <begin position="285"/>
        <end position="315"/>
    </location>
</feature>
<feature type="zinc finger region" description="C3H1-type" evidence="4">
    <location>
        <begin position="576"/>
        <end position="603"/>
    </location>
</feature>
<dbReference type="VEuPathDB" id="FungiDB:TREMEDRAFT_45481"/>
<dbReference type="PROSITE" id="PS50103">
    <property type="entry name" value="ZF_C3H1"/>
    <property type="match status" value="2"/>
</dbReference>
<evidence type="ECO:0000259" key="7">
    <source>
        <dbReference type="PROSITE" id="PS50828"/>
    </source>
</evidence>
<dbReference type="SMART" id="SM00356">
    <property type="entry name" value="ZnF_C3H1"/>
    <property type="match status" value="2"/>
</dbReference>
<dbReference type="Gene3D" id="4.10.1000.10">
    <property type="entry name" value="Zinc finger, CCCH-type"/>
    <property type="match status" value="1"/>
</dbReference>
<feature type="compositionally biased region" description="Low complexity" evidence="5">
    <location>
        <begin position="407"/>
        <end position="419"/>
    </location>
</feature>
<feature type="region of interest" description="Disordered" evidence="5">
    <location>
        <begin position="331"/>
        <end position="421"/>
    </location>
</feature>
<feature type="region of interest" description="Disordered" evidence="5">
    <location>
        <begin position="1"/>
        <end position="46"/>
    </location>
</feature>
<feature type="compositionally biased region" description="Polar residues" evidence="5">
    <location>
        <begin position="1"/>
        <end position="23"/>
    </location>
</feature>
<dbReference type="InterPro" id="IPR036855">
    <property type="entry name" value="Znf_CCCH_sf"/>
</dbReference>
<dbReference type="InterPro" id="IPR036063">
    <property type="entry name" value="Smr_dom_sf"/>
</dbReference>
<dbReference type="Proteomes" id="UP000289152">
    <property type="component" value="Unassembled WGS sequence"/>
</dbReference>
<dbReference type="Pfam" id="PF00642">
    <property type="entry name" value="zf-CCCH"/>
    <property type="match status" value="1"/>
</dbReference>
<feature type="compositionally biased region" description="Polar residues" evidence="5">
    <location>
        <begin position="101"/>
        <end position="122"/>
    </location>
</feature>
<dbReference type="SMART" id="SM01162">
    <property type="entry name" value="DUF1771"/>
    <property type="match status" value="1"/>
</dbReference>
<dbReference type="EMBL" id="SDIL01000120">
    <property type="protein sequence ID" value="RXK35820.1"/>
    <property type="molecule type" value="Genomic_DNA"/>
</dbReference>
<feature type="region of interest" description="Disordered" evidence="5">
    <location>
        <begin position="73"/>
        <end position="129"/>
    </location>
</feature>